<proteinExistence type="predicted"/>
<sequence>MVAAFPIVSRSVSRIRDQVKRPTIISLRFARANSAGLCCDISVLSANGGKSLAKLEFPNPESKPLSHCSQCFTPHKGSAASLTDWHGKRNLKNDELGPYCGVLHSNVVLMLLDLIFSVGDSRIVLRSSNPGNVTTYCTYLFCAILRVPRQTDGFGELPLADDGMVHTYMLDVNASHCTQSLEGGSKNQPLWAKTAYTADQAWQAREGRNVRLVGEAVGKAVGEAAWNLAA</sequence>
<gene>
    <name evidence="1" type="ORF">MKZ38_002050</name>
</gene>
<keyword evidence="2" id="KW-1185">Reference proteome</keyword>
<evidence type="ECO:0000313" key="2">
    <source>
        <dbReference type="Proteomes" id="UP001201980"/>
    </source>
</evidence>
<accession>A0AAD5WVF6</accession>
<dbReference type="Proteomes" id="UP001201980">
    <property type="component" value="Unassembled WGS sequence"/>
</dbReference>
<name>A0AAD5WVF6_9PEZI</name>
<organism evidence="1 2">
    <name type="scientific">Zalerion maritima</name>
    <dbReference type="NCBI Taxonomy" id="339359"/>
    <lineage>
        <taxon>Eukaryota</taxon>
        <taxon>Fungi</taxon>
        <taxon>Dikarya</taxon>
        <taxon>Ascomycota</taxon>
        <taxon>Pezizomycotina</taxon>
        <taxon>Sordariomycetes</taxon>
        <taxon>Lulworthiomycetidae</taxon>
        <taxon>Lulworthiales</taxon>
        <taxon>Lulworthiaceae</taxon>
        <taxon>Zalerion</taxon>
    </lineage>
</organism>
<protein>
    <submittedName>
        <fullName evidence="1">Uncharacterized protein</fullName>
    </submittedName>
</protein>
<reference evidence="1" key="1">
    <citation type="submission" date="2022-07" db="EMBL/GenBank/DDBJ databases">
        <title>Draft genome sequence of Zalerion maritima ATCC 34329, a (micro)plastics degrading marine fungus.</title>
        <authorList>
            <person name="Paco A."/>
            <person name="Goncalves M.F.M."/>
            <person name="Rocha-Santos T.A.P."/>
            <person name="Alves A."/>
        </authorList>
    </citation>
    <scope>NUCLEOTIDE SEQUENCE</scope>
    <source>
        <strain evidence="1">ATCC 34329</strain>
    </source>
</reference>
<evidence type="ECO:0000313" key="1">
    <source>
        <dbReference type="EMBL" id="KAJ2906334.1"/>
    </source>
</evidence>
<dbReference type="AlphaFoldDB" id="A0AAD5WVF6"/>
<dbReference type="EMBL" id="JAKWBI020000015">
    <property type="protein sequence ID" value="KAJ2906334.1"/>
    <property type="molecule type" value="Genomic_DNA"/>
</dbReference>
<comment type="caution">
    <text evidence="1">The sequence shown here is derived from an EMBL/GenBank/DDBJ whole genome shotgun (WGS) entry which is preliminary data.</text>
</comment>